<dbReference type="InterPro" id="IPR005269">
    <property type="entry name" value="LOG"/>
</dbReference>
<evidence type="ECO:0000313" key="4">
    <source>
        <dbReference type="EMBL" id="SDW23872.1"/>
    </source>
</evidence>
<reference evidence="4 5" key="1">
    <citation type="submission" date="2016-10" db="EMBL/GenBank/DDBJ databases">
        <authorList>
            <person name="Varghese N."/>
            <person name="Submissions S."/>
        </authorList>
    </citation>
    <scope>NUCLEOTIDE SEQUENCE [LARGE SCALE GENOMIC DNA]</scope>
    <source>
        <strain evidence="4 5">DSM 25353</strain>
    </source>
</reference>
<evidence type="ECO:0000313" key="5">
    <source>
        <dbReference type="Proteomes" id="UP000198711"/>
    </source>
</evidence>
<dbReference type="EMBL" id="FNNO01000001">
    <property type="protein sequence ID" value="SDW23872.1"/>
    <property type="molecule type" value="Genomic_DNA"/>
</dbReference>
<dbReference type="GO" id="GO:0009691">
    <property type="term" value="P:cytokinin biosynthetic process"/>
    <property type="evidence" value="ECO:0007669"/>
    <property type="project" value="UniProtKB-UniRule"/>
</dbReference>
<protein>
    <recommendedName>
        <fullName evidence="3">Cytokinin riboside 5'-monophosphate phosphoribohydrolase</fullName>
        <ecNumber evidence="3">3.2.2.n1</ecNumber>
    </recommendedName>
</protein>
<proteinExistence type="inferred from homology"/>
<evidence type="ECO:0000256" key="2">
    <source>
        <dbReference type="ARBA" id="ARBA00006763"/>
    </source>
</evidence>
<comment type="catalytic activity">
    <reaction evidence="1">
        <text>AMP + H2O = D-ribose 5-phosphate + adenine</text>
        <dbReference type="Rhea" id="RHEA:20129"/>
        <dbReference type="ChEBI" id="CHEBI:15377"/>
        <dbReference type="ChEBI" id="CHEBI:16708"/>
        <dbReference type="ChEBI" id="CHEBI:78346"/>
        <dbReference type="ChEBI" id="CHEBI:456215"/>
        <dbReference type="EC" id="3.2.2.4"/>
    </reaction>
</comment>
<dbReference type="RefSeq" id="WP_092721767.1">
    <property type="nucleotide sequence ID" value="NZ_FNNO01000001.1"/>
</dbReference>
<dbReference type="AlphaFoldDB" id="A0A8X8LCZ0"/>
<dbReference type="GO" id="GO:0005829">
    <property type="term" value="C:cytosol"/>
    <property type="evidence" value="ECO:0007669"/>
    <property type="project" value="TreeGrafter"/>
</dbReference>
<dbReference type="InterPro" id="IPR031100">
    <property type="entry name" value="LOG_fam"/>
</dbReference>
<keyword evidence="3" id="KW-0378">Hydrolase</keyword>
<keyword evidence="5" id="KW-1185">Reference proteome</keyword>
<accession>A0A8X8LCZ0</accession>
<comment type="caution">
    <text evidence="4">The sequence shown here is derived from an EMBL/GenBank/DDBJ whole genome shotgun (WGS) entry which is preliminary data.</text>
</comment>
<dbReference type="SUPFAM" id="SSF102405">
    <property type="entry name" value="MCP/YpsA-like"/>
    <property type="match status" value="1"/>
</dbReference>
<evidence type="ECO:0000256" key="1">
    <source>
        <dbReference type="ARBA" id="ARBA00000274"/>
    </source>
</evidence>
<dbReference type="EC" id="3.2.2.n1" evidence="3"/>
<dbReference type="PANTHER" id="PTHR31223">
    <property type="entry name" value="LOG FAMILY PROTEIN YJL055W"/>
    <property type="match status" value="1"/>
</dbReference>
<dbReference type="Proteomes" id="UP000198711">
    <property type="component" value="Unassembled WGS sequence"/>
</dbReference>
<dbReference type="Gene3D" id="3.40.50.450">
    <property type="match status" value="1"/>
</dbReference>
<dbReference type="Pfam" id="PF03641">
    <property type="entry name" value="Lysine_decarbox"/>
    <property type="match status" value="1"/>
</dbReference>
<dbReference type="NCBIfam" id="TIGR00730">
    <property type="entry name" value="Rossman fold protein, TIGR00730 family"/>
    <property type="match status" value="1"/>
</dbReference>
<keyword evidence="3" id="KW-0203">Cytokinin biosynthesis</keyword>
<dbReference type="PANTHER" id="PTHR31223:SF70">
    <property type="entry name" value="LOG FAMILY PROTEIN YJL055W"/>
    <property type="match status" value="1"/>
</dbReference>
<organism evidence="4 5">
    <name type="scientific">Hydrobacter penzbergensis</name>
    <dbReference type="NCBI Taxonomy" id="1235997"/>
    <lineage>
        <taxon>Bacteria</taxon>
        <taxon>Pseudomonadati</taxon>
        <taxon>Bacteroidota</taxon>
        <taxon>Chitinophagia</taxon>
        <taxon>Chitinophagales</taxon>
        <taxon>Chitinophagaceae</taxon>
        <taxon>Hydrobacter</taxon>
    </lineage>
</organism>
<name>A0A8X8LCZ0_9BACT</name>
<sequence length="179" mass="19980">MQEKRIAVFCGSKSGSDPLFEQDAKALGRLMAERNITLVYGGGNKGLMGAVANSVMEGGGKVIGVIPELLLAWEHQHESITELHVVSDMHTRKKMMYDLCDMAVVLPGGNGTLDELFEMLTWNTLQIHNKKIILLNTAGFYDTLVTHLQAMWQKGFLYENWQERLLVYDTPAAAISAFY</sequence>
<gene>
    <name evidence="4" type="ORF">SAMN05444410_101588</name>
</gene>
<evidence type="ECO:0000256" key="3">
    <source>
        <dbReference type="RuleBase" id="RU363015"/>
    </source>
</evidence>
<comment type="similarity">
    <text evidence="2 3">Belongs to the LOG family.</text>
</comment>
<dbReference type="GO" id="GO:0008714">
    <property type="term" value="F:AMP nucleosidase activity"/>
    <property type="evidence" value="ECO:0007669"/>
    <property type="project" value="UniProtKB-EC"/>
</dbReference>